<dbReference type="InterPro" id="IPR036108">
    <property type="entry name" value="4pyrrol_syn_uPrphyn_synt_sf"/>
</dbReference>
<dbReference type="GO" id="GO:0005829">
    <property type="term" value="C:cytosol"/>
    <property type="evidence" value="ECO:0007669"/>
    <property type="project" value="TreeGrafter"/>
</dbReference>
<sequence>MKKEIEILSTRPLDFELVNSAKANDIAITSIEFIKTIPLESNLITEEIDKFSKLNIAVIFTSANAVKAVFSKIESTPNWTFYCISGKTMEELVKYVPSSTILDTAENGALLAEKIIAHNYIKECLFFCGDKRMNTMPTSLLNKGIQLTELVVYQTVLTPQKLKRSFDGILFFSPTAVNSFFSLNNVSEKTALFSIGETTTKALKEFSKNEIITSTFPSAKQLINLVKQHYFKNQLSD</sequence>
<dbReference type="Proteomes" id="UP000266118">
    <property type="component" value="Chromosome"/>
</dbReference>
<dbReference type="AlphaFoldDB" id="A0A386HUV6"/>
<dbReference type="Gene3D" id="3.40.50.10090">
    <property type="match status" value="2"/>
</dbReference>
<organism evidence="2 3">
    <name type="scientific">Arachidicoccus soli</name>
    <dbReference type="NCBI Taxonomy" id="2341117"/>
    <lineage>
        <taxon>Bacteria</taxon>
        <taxon>Pseudomonadati</taxon>
        <taxon>Bacteroidota</taxon>
        <taxon>Chitinophagia</taxon>
        <taxon>Chitinophagales</taxon>
        <taxon>Chitinophagaceae</taxon>
        <taxon>Arachidicoccus</taxon>
    </lineage>
</organism>
<dbReference type="CDD" id="cd06578">
    <property type="entry name" value="HemD"/>
    <property type="match status" value="1"/>
</dbReference>
<accession>A0A386HUV6</accession>
<dbReference type="InterPro" id="IPR003754">
    <property type="entry name" value="4pyrrol_synth_uPrphyn_synth"/>
</dbReference>
<gene>
    <name evidence="2" type="ORF">D6B99_17125</name>
</gene>
<name>A0A386HUV6_9BACT</name>
<reference evidence="2 3" key="1">
    <citation type="submission" date="2018-09" db="EMBL/GenBank/DDBJ databases">
        <title>Arachidicoccus sp. nov., a bacterium isolated from soil.</title>
        <authorList>
            <person name="Weon H.-Y."/>
            <person name="Kwon S.-W."/>
            <person name="Lee S.A."/>
        </authorList>
    </citation>
    <scope>NUCLEOTIDE SEQUENCE [LARGE SCALE GENOMIC DNA]</scope>
    <source>
        <strain evidence="2 3">KIS59-12</strain>
    </source>
</reference>
<evidence type="ECO:0000313" key="2">
    <source>
        <dbReference type="EMBL" id="AYD49194.1"/>
    </source>
</evidence>
<dbReference type="Pfam" id="PF02602">
    <property type="entry name" value="HEM4"/>
    <property type="match status" value="1"/>
</dbReference>
<dbReference type="InterPro" id="IPR039793">
    <property type="entry name" value="UROS/Hem4"/>
</dbReference>
<dbReference type="GO" id="GO:0004852">
    <property type="term" value="F:uroporphyrinogen-III synthase activity"/>
    <property type="evidence" value="ECO:0007669"/>
    <property type="project" value="InterPro"/>
</dbReference>
<dbReference type="RefSeq" id="WP_119990690.1">
    <property type="nucleotide sequence ID" value="NZ_CP032489.1"/>
</dbReference>
<dbReference type="SUPFAM" id="SSF69618">
    <property type="entry name" value="HemD-like"/>
    <property type="match status" value="1"/>
</dbReference>
<evidence type="ECO:0000313" key="3">
    <source>
        <dbReference type="Proteomes" id="UP000266118"/>
    </source>
</evidence>
<protein>
    <submittedName>
        <fullName evidence="2">Uroporphyrinogen-III synthase</fullName>
    </submittedName>
</protein>
<evidence type="ECO:0000259" key="1">
    <source>
        <dbReference type="Pfam" id="PF02602"/>
    </source>
</evidence>
<dbReference type="PANTHER" id="PTHR12390">
    <property type="entry name" value="UROPORPHYRINOGEN III SYNTHASE"/>
    <property type="match status" value="1"/>
</dbReference>
<feature type="domain" description="Tetrapyrrole biosynthesis uroporphyrinogen III synthase" evidence="1">
    <location>
        <begin position="33"/>
        <end position="223"/>
    </location>
</feature>
<dbReference type="PANTHER" id="PTHR12390:SF0">
    <property type="entry name" value="UROPORPHYRINOGEN-III SYNTHASE"/>
    <property type="match status" value="1"/>
</dbReference>
<dbReference type="OrthoDB" id="1523900at2"/>
<keyword evidence="3" id="KW-1185">Reference proteome</keyword>
<dbReference type="EMBL" id="CP032489">
    <property type="protein sequence ID" value="AYD49194.1"/>
    <property type="molecule type" value="Genomic_DNA"/>
</dbReference>
<dbReference type="GO" id="GO:0006780">
    <property type="term" value="P:uroporphyrinogen III biosynthetic process"/>
    <property type="evidence" value="ECO:0007669"/>
    <property type="project" value="InterPro"/>
</dbReference>
<dbReference type="KEGG" id="ark:D6B99_17125"/>
<proteinExistence type="predicted"/>